<keyword evidence="6" id="KW-0695">RNA-directed DNA polymerase</keyword>
<name>A0A8K0G7D5_IGNLU</name>
<keyword evidence="3" id="KW-0540">Nuclease</keyword>
<gene>
    <name evidence="8" type="ORF">ILUMI_17334</name>
</gene>
<dbReference type="GO" id="GO:0042575">
    <property type="term" value="C:DNA polymerase complex"/>
    <property type="evidence" value="ECO:0007669"/>
    <property type="project" value="UniProtKB-ARBA"/>
</dbReference>
<dbReference type="GO" id="GO:0003964">
    <property type="term" value="F:RNA-directed DNA polymerase activity"/>
    <property type="evidence" value="ECO:0007669"/>
    <property type="project" value="UniProtKB-KW"/>
</dbReference>
<evidence type="ECO:0000256" key="3">
    <source>
        <dbReference type="ARBA" id="ARBA00022722"/>
    </source>
</evidence>
<keyword evidence="2" id="KW-0548">Nucleotidyltransferase</keyword>
<dbReference type="GO" id="GO:0003676">
    <property type="term" value="F:nucleic acid binding"/>
    <property type="evidence" value="ECO:0007669"/>
    <property type="project" value="InterPro"/>
</dbReference>
<comment type="caution">
    <text evidence="8">The sequence shown here is derived from an EMBL/GenBank/DDBJ whole genome shotgun (WGS) entry which is preliminary data.</text>
</comment>
<evidence type="ECO:0000256" key="6">
    <source>
        <dbReference type="ARBA" id="ARBA00022918"/>
    </source>
</evidence>
<dbReference type="SUPFAM" id="SSF56672">
    <property type="entry name" value="DNA/RNA polymerases"/>
    <property type="match status" value="1"/>
</dbReference>
<feature type="domain" description="Reverse transcriptase RNase H-like" evidence="7">
    <location>
        <begin position="80"/>
        <end position="115"/>
    </location>
</feature>
<dbReference type="InterPro" id="IPR043502">
    <property type="entry name" value="DNA/RNA_pol_sf"/>
</dbReference>
<dbReference type="GO" id="GO:0004519">
    <property type="term" value="F:endonuclease activity"/>
    <property type="evidence" value="ECO:0007669"/>
    <property type="project" value="UniProtKB-KW"/>
</dbReference>
<keyword evidence="5" id="KW-0378">Hydrolase</keyword>
<dbReference type="Proteomes" id="UP000801492">
    <property type="component" value="Unassembled WGS sequence"/>
</dbReference>
<dbReference type="Gene3D" id="3.30.420.10">
    <property type="entry name" value="Ribonuclease H-like superfamily/Ribonuclease H"/>
    <property type="match status" value="1"/>
</dbReference>
<evidence type="ECO:0000313" key="8">
    <source>
        <dbReference type="EMBL" id="KAF2888839.1"/>
    </source>
</evidence>
<dbReference type="SUPFAM" id="SSF53098">
    <property type="entry name" value="Ribonuclease H-like"/>
    <property type="match status" value="1"/>
</dbReference>
<dbReference type="InterPro" id="IPR012337">
    <property type="entry name" value="RNaseH-like_sf"/>
</dbReference>
<evidence type="ECO:0000256" key="4">
    <source>
        <dbReference type="ARBA" id="ARBA00022759"/>
    </source>
</evidence>
<dbReference type="InterPro" id="IPR036397">
    <property type="entry name" value="RNaseH_sf"/>
</dbReference>
<organism evidence="8 9">
    <name type="scientific">Ignelater luminosus</name>
    <name type="common">Cucubano</name>
    <name type="synonym">Pyrophorus luminosus</name>
    <dbReference type="NCBI Taxonomy" id="2038154"/>
    <lineage>
        <taxon>Eukaryota</taxon>
        <taxon>Metazoa</taxon>
        <taxon>Ecdysozoa</taxon>
        <taxon>Arthropoda</taxon>
        <taxon>Hexapoda</taxon>
        <taxon>Insecta</taxon>
        <taxon>Pterygota</taxon>
        <taxon>Neoptera</taxon>
        <taxon>Endopterygota</taxon>
        <taxon>Coleoptera</taxon>
        <taxon>Polyphaga</taxon>
        <taxon>Elateriformia</taxon>
        <taxon>Elateroidea</taxon>
        <taxon>Elateridae</taxon>
        <taxon>Agrypninae</taxon>
        <taxon>Pyrophorini</taxon>
        <taxon>Ignelater</taxon>
    </lineage>
</organism>
<dbReference type="AlphaFoldDB" id="A0A8K0G7D5"/>
<accession>A0A8K0G7D5</accession>
<dbReference type="PANTHER" id="PTHR37984">
    <property type="entry name" value="PROTEIN CBG26694"/>
    <property type="match status" value="1"/>
</dbReference>
<evidence type="ECO:0000256" key="5">
    <source>
        <dbReference type="ARBA" id="ARBA00022801"/>
    </source>
</evidence>
<dbReference type="EMBL" id="VTPC01073360">
    <property type="protein sequence ID" value="KAF2888839.1"/>
    <property type="molecule type" value="Genomic_DNA"/>
</dbReference>
<evidence type="ECO:0000259" key="7">
    <source>
        <dbReference type="Pfam" id="PF17917"/>
    </source>
</evidence>
<keyword evidence="4" id="KW-0255">Endonuclease</keyword>
<reference evidence="8" key="1">
    <citation type="submission" date="2019-08" db="EMBL/GenBank/DDBJ databases">
        <title>The genome of the North American firefly Photinus pyralis.</title>
        <authorList>
            <consortium name="Photinus pyralis genome working group"/>
            <person name="Fallon T.R."/>
            <person name="Sander Lower S.E."/>
            <person name="Weng J.-K."/>
        </authorList>
    </citation>
    <scope>NUCLEOTIDE SEQUENCE</scope>
    <source>
        <strain evidence="8">TRF0915ILg1</strain>
        <tissue evidence="8">Whole body</tissue>
    </source>
</reference>
<evidence type="ECO:0000256" key="1">
    <source>
        <dbReference type="ARBA" id="ARBA00022679"/>
    </source>
</evidence>
<dbReference type="Pfam" id="PF17917">
    <property type="entry name" value="RT_RNaseH"/>
    <property type="match status" value="1"/>
</dbReference>
<keyword evidence="9" id="KW-1185">Reference proteome</keyword>
<dbReference type="InterPro" id="IPR050951">
    <property type="entry name" value="Retrovirus_Pol_polyprotein"/>
</dbReference>
<keyword evidence="1" id="KW-0808">Transferase</keyword>
<sequence>MQFGGPKSPLNVGGLATTNVEPASLFSHITPDCKPICTKSRKFNPSDTAFINDEIRHCDGHRPEAPFTVETDASNFAVAATLSKFELQQSSTKKEACAIVEALRKWRHYLEVKNFLSTNGIASSRTTPYNPQGNGQAERYNGIIWKTIQLALKNKNLLINHWEDVLNKSLHCIRSLFCTATIKTLHERMFKFVRKAGNESADPSWLTIPEPILLRNTLDIQNGRESTVSTRDLAPLPSIDEN</sequence>
<dbReference type="PANTHER" id="PTHR37984:SF5">
    <property type="entry name" value="PROTEIN NYNRIN-LIKE"/>
    <property type="match status" value="1"/>
</dbReference>
<dbReference type="OrthoDB" id="6430458at2759"/>
<dbReference type="GO" id="GO:0016787">
    <property type="term" value="F:hydrolase activity"/>
    <property type="evidence" value="ECO:0007669"/>
    <property type="project" value="UniProtKB-KW"/>
</dbReference>
<proteinExistence type="predicted"/>
<evidence type="ECO:0000256" key="2">
    <source>
        <dbReference type="ARBA" id="ARBA00022695"/>
    </source>
</evidence>
<evidence type="ECO:0000313" key="9">
    <source>
        <dbReference type="Proteomes" id="UP000801492"/>
    </source>
</evidence>
<protein>
    <recommendedName>
        <fullName evidence="7">Reverse transcriptase RNase H-like domain-containing protein</fullName>
    </recommendedName>
</protein>
<dbReference type="InterPro" id="IPR041373">
    <property type="entry name" value="RT_RNaseH"/>
</dbReference>